<name>A0A501WET7_9GAMM</name>
<accession>A0A501WET7</accession>
<dbReference type="Proteomes" id="UP000315901">
    <property type="component" value="Unassembled WGS sequence"/>
</dbReference>
<organism evidence="1 2">
    <name type="scientific">Maribrevibacterium harenarium</name>
    <dbReference type="NCBI Taxonomy" id="2589817"/>
    <lineage>
        <taxon>Bacteria</taxon>
        <taxon>Pseudomonadati</taxon>
        <taxon>Pseudomonadota</taxon>
        <taxon>Gammaproteobacteria</taxon>
        <taxon>Oceanospirillales</taxon>
        <taxon>Oceanospirillaceae</taxon>
        <taxon>Maribrevibacterium</taxon>
    </lineage>
</organism>
<reference evidence="1 2" key="1">
    <citation type="submission" date="2019-06" db="EMBL/GenBank/DDBJ databases">
        <title>A novel bacterium of genus Marinomonas, isolated from coastal sand.</title>
        <authorList>
            <person name="Huang H."/>
            <person name="Mo K."/>
            <person name="Hu Y."/>
        </authorList>
    </citation>
    <scope>NUCLEOTIDE SEQUENCE [LARGE SCALE GENOMIC DNA]</scope>
    <source>
        <strain evidence="1 2">HB171799</strain>
    </source>
</reference>
<protein>
    <submittedName>
        <fullName evidence="1">DUF1007 family protein</fullName>
    </submittedName>
</protein>
<comment type="caution">
    <text evidence="1">The sequence shown here is derived from an EMBL/GenBank/DDBJ whole genome shotgun (WGS) entry which is preliminary data.</text>
</comment>
<gene>
    <name evidence="1" type="ORF">FJM67_14015</name>
</gene>
<dbReference type="InterPro" id="IPR010412">
    <property type="entry name" value="DUF1007"/>
</dbReference>
<evidence type="ECO:0000313" key="1">
    <source>
        <dbReference type="EMBL" id="TPE47938.1"/>
    </source>
</evidence>
<dbReference type="Pfam" id="PF06226">
    <property type="entry name" value="DUF1007"/>
    <property type="match status" value="1"/>
</dbReference>
<dbReference type="EMBL" id="VFRR01000038">
    <property type="protein sequence ID" value="TPE47938.1"/>
    <property type="molecule type" value="Genomic_DNA"/>
</dbReference>
<proteinExistence type="predicted"/>
<dbReference type="AlphaFoldDB" id="A0A501WET7"/>
<keyword evidence="2" id="KW-1185">Reference proteome</keyword>
<sequence length="179" mass="19836">MMGLAAASVSAHPHIWIESYYQVDVTSPNIQRVEAVWAFDAFSSNDLLIEFDTNADGRLEKEEKAETAAALRNLEQYGYFLAMQEDGEALSADSVQILDLWVQEDMLHVRLGIVLPEPVNVQQHTLRLGFGDPENYFAMVIPDTGLIKLTGTLAELCTPTPAAAEAIYMEGWVDLSCDK</sequence>
<evidence type="ECO:0000313" key="2">
    <source>
        <dbReference type="Proteomes" id="UP000315901"/>
    </source>
</evidence>
<dbReference type="OrthoDB" id="5781652at2"/>